<keyword evidence="3" id="KW-1185">Reference proteome</keyword>
<dbReference type="InterPro" id="IPR011659">
    <property type="entry name" value="WD40"/>
</dbReference>
<evidence type="ECO:0000313" key="2">
    <source>
        <dbReference type="EMBL" id="AFY79768.1"/>
    </source>
</evidence>
<dbReference type="PATRIC" id="fig|56110.3.peg.11"/>
<dbReference type="Proteomes" id="UP000010367">
    <property type="component" value="Chromosome"/>
</dbReference>
<name>K9TBJ3_9CYAN</name>
<gene>
    <name evidence="2" type="ORF">Oscil6304_0008</name>
</gene>
<dbReference type="SUPFAM" id="SSF82171">
    <property type="entry name" value="DPP6 N-terminal domain-like"/>
    <property type="match status" value="1"/>
</dbReference>
<evidence type="ECO:0000256" key="1">
    <source>
        <dbReference type="ARBA" id="ARBA00009820"/>
    </source>
</evidence>
<dbReference type="AlphaFoldDB" id="K9TBJ3"/>
<proteinExistence type="inferred from homology"/>
<dbReference type="eggNOG" id="COG0823">
    <property type="taxonomic scope" value="Bacteria"/>
</dbReference>
<dbReference type="KEGG" id="oac:Oscil6304_0008"/>
<dbReference type="Gene3D" id="2.120.10.30">
    <property type="entry name" value="TolB, C-terminal domain"/>
    <property type="match status" value="2"/>
</dbReference>
<dbReference type="PANTHER" id="PTHR36842">
    <property type="entry name" value="PROTEIN TOLB HOMOLOG"/>
    <property type="match status" value="1"/>
</dbReference>
<dbReference type="PANTHER" id="PTHR36842:SF2">
    <property type="entry name" value="SLR0505 PROTEIN"/>
    <property type="match status" value="1"/>
</dbReference>
<organism evidence="2 3">
    <name type="scientific">Oscillatoria acuminata PCC 6304</name>
    <dbReference type="NCBI Taxonomy" id="56110"/>
    <lineage>
        <taxon>Bacteria</taxon>
        <taxon>Bacillati</taxon>
        <taxon>Cyanobacteriota</taxon>
        <taxon>Cyanophyceae</taxon>
        <taxon>Oscillatoriophycideae</taxon>
        <taxon>Oscillatoriales</taxon>
        <taxon>Oscillatoriaceae</taxon>
        <taxon>Oscillatoria</taxon>
    </lineage>
</organism>
<dbReference type="InterPro" id="IPR011042">
    <property type="entry name" value="6-blade_b-propeller_TolB-like"/>
</dbReference>
<protein>
    <submittedName>
        <fullName evidence="2">Periplasmic component of the Tol biopolymer transport system</fullName>
    </submittedName>
</protein>
<dbReference type="Pfam" id="PF07676">
    <property type="entry name" value="PD40"/>
    <property type="match status" value="2"/>
</dbReference>
<reference evidence="2 3" key="1">
    <citation type="submission" date="2012-06" db="EMBL/GenBank/DDBJ databases">
        <title>Finished chromosome of genome of Oscillatoria acuminata PCC 6304.</title>
        <authorList>
            <consortium name="US DOE Joint Genome Institute"/>
            <person name="Gugger M."/>
            <person name="Coursin T."/>
            <person name="Rippka R."/>
            <person name="Tandeau De Marsac N."/>
            <person name="Huntemann M."/>
            <person name="Wei C.-L."/>
            <person name="Han J."/>
            <person name="Detter J.C."/>
            <person name="Han C."/>
            <person name="Tapia R."/>
            <person name="Davenport K."/>
            <person name="Daligault H."/>
            <person name="Erkkila T."/>
            <person name="Gu W."/>
            <person name="Munk A.C.C."/>
            <person name="Teshima H."/>
            <person name="Xu Y."/>
            <person name="Chain P."/>
            <person name="Chen A."/>
            <person name="Krypides N."/>
            <person name="Mavromatis K."/>
            <person name="Markowitz V."/>
            <person name="Szeto E."/>
            <person name="Ivanova N."/>
            <person name="Mikhailova N."/>
            <person name="Ovchinnikova G."/>
            <person name="Pagani I."/>
            <person name="Pati A."/>
            <person name="Goodwin L."/>
            <person name="Peters L."/>
            <person name="Pitluck S."/>
            <person name="Woyke T."/>
            <person name="Kerfeld C."/>
        </authorList>
    </citation>
    <scope>NUCLEOTIDE SEQUENCE [LARGE SCALE GENOMIC DNA]</scope>
    <source>
        <strain evidence="2 3">PCC 6304</strain>
    </source>
</reference>
<evidence type="ECO:0000313" key="3">
    <source>
        <dbReference type="Proteomes" id="UP000010367"/>
    </source>
</evidence>
<dbReference type="STRING" id="56110.Oscil6304_0008"/>
<dbReference type="EMBL" id="CP003607">
    <property type="protein sequence ID" value="AFY79768.1"/>
    <property type="molecule type" value="Genomic_DNA"/>
</dbReference>
<accession>K9TBJ3</accession>
<dbReference type="InParanoid" id="K9TBJ3"/>
<comment type="similarity">
    <text evidence="1">Belongs to the TolB family.</text>
</comment>
<dbReference type="HOGENOM" id="CLU_101699_1_0_3"/>
<sequence length="208" mass="23131">MPFPPKLWRPCPQLGKTKVNRFAPKNLLRQGLTLVFGLSFGSFLVGCNPTNIPIGPTSINSRYTDEQPSLSANGRFLAFVSNRNGSRNILLYDLQNRQFADLPGLNRQNAIADSPSISNTARYIVYLTNNQGRASVILYDRITRGSQVIYQPYQGWIRNPKISPDGRYIVFESGGRGQWDIEVLDRGPSIELDLIDGVPSGFSLTGPQ</sequence>